<keyword evidence="1" id="KW-0227">DNA damage</keyword>
<sequence length="216" mass="23868">MLDKQGDFSNAQCGLPVLLDERGQPMAPATTRQMVDMFYFAGRRFENEDETDGSAQPPEDMFHRLNEQQRNIIEQVEVALRTVPNLDNLRTIPRLFGVSRSGGTGKTCVFNTLITRCIQGEVHVLSTATTGIAATLLFNGGTIHSGFGLGIHIDPANMPQLEYQSYLGQRVRAAQLIIMDETSMARRDLFDAVENVCRITAINGQNHLPFGGKLLS</sequence>
<protein>
    <recommendedName>
        <fullName evidence="1">ATP-dependent DNA helicase</fullName>
        <ecNumber evidence="1">5.6.2.3</ecNumber>
    </recommendedName>
</protein>
<comment type="catalytic activity">
    <reaction evidence="1">
        <text>ATP + H2O = ADP + phosphate + H(+)</text>
        <dbReference type="Rhea" id="RHEA:13065"/>
        <dbReference type="ChEBI" id="CHEBI:15377"/>
        <dbReference type="ChEBI" id="CHEBI:15378"/>
        <dbReference type="ChEBI" id="CHEBI:30616"/>
        <dbReference type="ChEBI" id="CHEBI:43474"/>
        <dbReference type="ChEBI" id="CHEBI:456216"/>
        <dbReference type="EC" id="5.6.2.3"/>
    </reaction>
</comment>
<accession>A0A915EKZ6</accession>
<keyword evidence="1" id="KW-0378">Hydrolase</keyword>
<dbReference type="Gene3D" id="3.40.50.300">
    <property type="entry name" value="P-loop containing nucleotide triphosphate hydrolases"/>
    <property type="match status" value="1"/>
</dbReference>
<evidence type="ECO:0000259" key="2">
    <source>
        <dbReference type="Pfam" id="PF05970"/>
    </source>
</evidence>
<dbReference type="GO" id="GO:0006281">
    <property type="term" value="P:DNA repair"/>
    <property type="evidence" value="ECO:0007669"/>
    <property type="project" value="UniProtKB-KW"/>
</dbReference>
<dbReference type="InterPro" id="IPR027417">
    <property type="entry name" value="P-loop_NTPase"/>
</dbReference>
<comment type="cofactor">
    <cofactor evidence="1">
        <name>Mg(2+)</name>
        <dbReference type="ChEBI" id="CHEBI:18420"/>
    </cofactor>
</comment>
<feature type="domain" description="DNA helicase Pif1-like DEAD-box helicase" evidence="2">
    <location>
        <begin position="65"/>
        <end position="214"/>
    </location>
</feature>
<dbReference type="AlphaFoldDB" id="A0A915EKZ6"/>
<organism evidence="3 4">
    <name type="scientific">Ditylenchus dipsaci</name>
    <dbReference type="NCBI Taxonomy" id="166011"/>
    <lineage>
        <taxon>Eukaryota</taxon>
        <taxon>Metazoa</taxon>
        <taxon>Ecdysozoa</taxon>
        <taxon>Nematoda</taxon>
        <taxon>Chromadorea</taxon>
        <taxon>Rhabditida</taxon>
        <taxon>Tylenchina</taxon>
        <taxon>Tylenchomorpha</taxon>
        <taxon>Sphaerularioidea</taxon>
        <taxon>Anguinidae</taxon>
        <taxon>Anguininae</taxon>
        <taxon>Ditylenchus</taxon>
    </lineage>
</organism>
<evidence type="ECO:0000313" key="3">
    <source>
        <dbReference type="Proteomes" id="UP000887574"/>
    </source>
</evidence>
<dbReference type="Pfam" id="PF05970">
    <property type="entry name" value="PIF1"/>
    <property type="match status" value="1"/>
</dbReference>
<keyword evidence="1" id="KW-0547">Nucleotide-binding</keyword>
<dbReference type="GO" id="GO:0016787">
    <property type="term" value="F:hydrolase activity"/>
    <property type="evidence" value="ECO:0007669"/>
    <property type="project" value="UniProtKB-KW"/>
</dbReference>
<dbReference type="WBParaSite" id="jg7849">
    <property type="protein sequence ID" value="jg7849"/>
    <property type="gene ID" value="jg7849"/>
</dbReference>
<dbReference type="EC" id="5.6.2.3" evidence="1"/>
<reference evidence="4" key="1">
    <citation type="submission" date="2022-11" db="UniProtKB">
        <authorList>
            <consortium name="WormBaseParasite"/>
        </authorList>
    </citation>
    <scope>IDENTIFICATION</scope>
</reference>
<dbReference type="GO" id="GO:0006310">
    <property type="term" value="P:DNA recombination"/>
    <property type="evidence" value="ECO:0007669"/>
    <property type="project" value="UniProtKB-KW"/>
</dbReference>
<dbReference type="Proteomes" id="UP000887574">
    <property type="component" value="Unplaced"/>
</dbReference>
<evidence type="ECO:0000313" key="4">
    <source>
        <dbReference type="WBParaSite" id="jg7849"/>
    </source>
</evidence>
<dbReference type="GO" id="GO:0043139">
    <property type="term" value="F:5'-3' DNA helicase activity"/>
    <property type="evidence" value="ECO:0007669"/>
    <property type="project" value="UniProtKB-EC"/>
</dbReference>
<dbReference type="PANTHER" id="PTHR10492">
    <property type="match status" value="1"/>
</dbReference>
<dbReference type="GO" id="GO:0000723">
    <property type="term" value="P:telomere maintenance"/>
    <property type="evidence" value="ECO:0007669"/>
    <property type="project" value="InterPro"/>
</dbReference>
<keyword evidence="3" id="KW-1185">Reference proteome</keyword>
<keyword evidence="1" id="KW-0234">DNA repair</keyword>
<keyword evidence="1" id="KW-0233">DNA recombination</keyword>
<dbReference type="SUPFAM" id="SSF52540">
    <property type="entry name" value="P-loop containing nucleoside triphosphate hydrolases"/>
    <property type="match status" value="1"/>
</dbReference>
<name>A0A915EKZ6_9BILA</name>
<keyword evidence="1" id="KW-0347">Helicase</keyword>
<proteinExistence type="inferred from homology"/>
<keyword evidence="1" id="KW-0067">ATP-binding</keyword>
<dbReference type="GO" id="GO:0005524">
    <property type="term" value="F:ATP binding"/>
    <property type="evidence" value="ECO:0007669"/>
    <property type="project" value="UniProtKB-KW"/>
</dbReference>
<evidence type="ECO:0000256" key="1">
    <source>
        <dbReference type="RuleBase" id="RU363044"/>
    </source>
</evidence>
<dbReference type="InterPro" id="IPR010285">
    <property type="entry name" value="DNA_helicase_pif1-like_DEAD"/>
</dbReference>
<comment type="similarity">
    <text evidence="1">Belongs to the helicase family.</text>
</comment>